<comment type="caution">
    <text evidence="4">The sequence shown here is derived from an EMBL/GenBank/DDBJ whole genome shotgun (WGS) entry which is preliminary data.</text>
</comment>
<dbReference type="InterPro" id="IPR002347">
    <property type="entry name" value="SDR_fam"/>
</dbReference>
<keyword evidence="3" id="KW-0560">Oxidoreductase</keyword>
<evidence type="ECO:0000256" key="1">
    <source>
        <dbReference type="ARBA" id="ARBA00006484"/>
    </source>
</evidence>
<accession>A0A3D8T1D7</accession>
<dbReference type="PRINTS" id="PR00081">
    <property type="entry name" value="GDHRDH"/>
</dbReference>
<evidence type="ECO:0000256" key="3">
    <source>
        <dbReference type="ARBA" id="ARBA00023002"/>
    </source>
</evidence>
<reference evidence="4 5" key="1">
    <citation type="journal article" date="2018" name="IMA Fungus">
        <title>IMA Genome-F 9: Draft genome sequence of Annulohypoxylon stygium, Aspergillus mulundensis, Berkeleyomyces basicola (syn. Thielaviopsis basicola), Ceratocystis smalleyi, two Cercospora beticola strains, Coleophoma cylindrospora, Fusarium fracticaudum, Phialophora cf. hyalina, and Morchella septimelata.</title>
        <authorList>
            <person name="Wingfield B.D."/>
            <person name="Bills G.F."/>
            <person name="Dong Y."/>
            <person name="Huang W."/>
            <person name="Nel W.J."/>
            <person name="Swalarsk-Parry B.S."/>
            <person name="Vaghefi N."/>
            <person name="Wilken P.M."/>
            <person name="An Z."/>
            <person name="de Beer Z.W."/>
            <person name="De Vos L."/>
            <person name="Chen L."/>
            <person name="Duong T.A."/>
            <person name="Gao Y."/>
            <person name="Hammerbacher A."/>
            <person name="Kikkert J.R."/>
            <person name="Li Y."/>
            <person name="Li H."/>
            <person name="Li K."/>
            <person name="Li Q."/>
            <person name="Liu X."/>
            <person name="Ma X."/>
            <person name="Naidoo K."/>
            <person name="Pethybridge S.J."/>
            <person name="Sun J."/>
            <person name="Steenkamp E.T."/>
            <person name="van der Nest M.A."/>
            <person name="van Wyk S."/>
            <person name="Wingfield M.J."/>
            <person name="Xiong C."/>
            <person name="Yue Q."/>
            <person name="Zhang X."/>
        </authorList>
    </citation>
    <scope>NUCLEOTIDE SEQUENCE [LARGE SCALE GENOMIC DNA]</scope>
    <source>
        <strain evidence="4 5">BP5796</strain>
    </source>
</reference>
<dbReference type="Pfam" id="PF00106">
    <property type="entry name" value="adh_short"/>
    <property type="match status" value="1"/>
</dbReference>
<dbReference type="PANTHER" id="PTHR43544:SF7">
    <property type="entry name" value="NADB-LER2"/>
    <property type="match status" value="1"/>
</dbReference>
<proteinExistence type="inferred from homology"/>
<dbReference type="PANTHER" id="PTHR43544">
    <property type="entry name" value="SHORT-CHAIN DEHYDROGENASE/REDUCTASE"/>
    <property type="match status" value="1"/>
</dbReference>
<keyword evidence="5" id="KW-1185">Reference proteome</keyword>
<dbReference type="InterPro" id="IPR051468">
    <property type="entry name" value="Fungal_SecMetab_SDRs"/>
</dbReference>
<dbReference type="Proteomes" id="UP000256328">
    <property type="component" value="Unassembled WGS sequence"/>
</dbReference>
<keyword evidence="2" id="KW-0521">NADP</keyword>
<dbReference type="SUPFAM" id="SSF51735">
    <property type="entry name" value="NAD(P)-binding Rossmann-fold domains"/>
    <property type="match status" value="1"/>
</dbReference>
<name>A0A3D8T1D7_9HELO</name>
<evidence type="ECO:0000256" key="2">
    <source>
        <dbReference type="ARBA" id="ARBA00022857"/>
    </source>
</evidence>
<dbReference type="CDD" id="cd05325">
    <property type="entry name" value="carb_red_sniffer_like_SDR_c"/>
    <property type="match status" value="1"/>
</dbReference>
<dbReference type="GO" id="GO:0005737">
    <property type="term" value="C:cytoplasm"/>
    <property type="evidence" value="ECO:0007669"/>
    <property type="project" value="TreeGrafter"/>
</dbReference>
<dbReference type="EMBL" id="PDLN01000002">
    <property type="protein sequence ID" value="RDW92344.1"/>
    <property type="molecule type" value="Genomic_DNA"/>
</dbReference>
<organism evidence="4 5">
    <name type="scientific">Coleophoma crateriformis</name>
    <dbReference type="NCBI Taxonomy" id="565419"/>
    <lineage>
        <taxon>Eukaryota</taxon>
        <taxon>Fungi</taxon>
        <taxon>Dikarya</taxon>
        <taxon>Ascomycota</taxon>
        <taxon>Pezizomycotina</taxon>
        <taxon>Leotiomycetes</taxon>
        <taxon>Helotiales</taxon>
        <taxon>Dermateaceae</taxon>
        <taxon>Coleophoma</taxon>
    </lineage>
</organism>
<evidence type="ECO:0000313" key="5">
    <source>
        <dbReference type="Proteomes" id="UP000256328"/>
    </source>
</evidence>
<dbReference type="InterPro" id="IPR036291">
    <property type="entry name" value="NAD(P)-bd_dom_sf"/>
</dbReference>
<dbReference type="AlphaFoldDB" id="A0A3D8T1D7"/>
<evidence type="ECO:0000313" key="4">
    <source>
        <dbReference type="EMBL" id="RDW92344.1"/>
    </source>
</evidence>
<protein>
    <submittedName>
        <fullName evidence="4">Uncharacterized protein</fullName>
    </submittedName>
</protein>
<dbReference type="Gene3D" id="3.40.50.720">
    <property type="entry name" value="NAD(P)-binding Rossmann-like Domain"/>
    <property type="match status" value="1"/>
</dbReference>
<comment type="similarity">
    <text evidence="1">Belongs to the short-chain dehydrogenases/reductases (SDR) family.</text>
</comment>
<gene>
    <name evidence="4" type="ORF">BP5796_01738</name>
</gene>
<sequence>MTNVLITGANRGIGKGLLSAYLSRADHTIIAGLRDPQSESSKALQTLPHGKGSKVILVKLDSSSETDALSAIKTIEREHHITQLDIVIANAGISNYFGPAAATPSEQMFAHFRVNTVAPLLLFQACASLLRAAGPDAKFVVISSGAGSLSGVEKLKVENTAYGASKAAVNFVTRRIHAENPDLIAFPINPGWLQTDLGNHAASGAGFKSAPMTVEDGVNGIIGIIDSATREDTSGKFMSSDGSQLDW</sequence>
<dbReference type="OrthoDB" id="9876299at2759"/>
<dbReference type="GO" id="GO:0016491">
    <property type="term" value="F:oxidoreductase activity"/>
    <property type="evidence" value="ECO:0007669"/>
    <property type="project" value="UniProtKB-KW"/>
</dbReference>